<accession>A0A0F3GTL8</accession>
<sequence>IEVCRQIAVVDGALNDREIDGLGRVAQALGCEPWIGEDLSMLVKGCQRLSEASFHKIWDNQEDAVYDSL</sequence>
<reference evidence="1 2" key="1">
    <citation type="submission" date="2015-02" db="EMBL/GenBank/DDBJ databases">
        <title>Single-cell genomics of uncultivated deep-branching MTB reveals a conserved set of magnetosome genes.</title>
        <authorList>
            <person name="Kolinko S."/>
            <person name="Richter M."/>
            <person name="Glockner F.O."/>
            <person name="Brachmann A."/>
            <person name="Schuler D."/>
        </authorList>
    </citation>
    <scope>NUCLEOTIDE SEQUENCE [LARGE SCALE GENOMIC DNA]</scope>
    <source>
        <strain evidence="1">TM-1</strain>
    </source>
</reference>
<proteinExistence type="predicted"/>
<gene>
    <name evidence="1" type="ORF">MBAV_002611</name>
</gene>
<dbReference type="Proteomes" id="UP000033423">
    <property type="component" value="Unassembled WGS sequence"/>
</dbReference>
<keyword evidence="2" id="KW-1185">Reference proteome</keyword>
<comment type="caution">
    <text evidence="1">The sequence shown here is derived from an EMBL/GenBank/DDBJ whole genome shotgun (WGS) entry which is preliminary data.</text>
</comment>
<protein>
    <submittedName>
        <fullName evidence="1">Uncharacterized protein</fullName>
    </submittedName>
</protein>
<name>A0A0F3GTL8_9BACT</name>
<evidence type="ECO:0000313" key="2">
    <source>
        <dbReference type="Proteomes" id="UP000033423"/>
    </source>
</evidence>
<organism evidence="1 2">
    <name type="scientific">Candidatus Magnetobacterium bavaricum</name>
    <dbReference type="NCBI Taxonomy" id="29290"/>
    <lineage>
        <taxon>Bacteria</taxon>
        <taxon>Pseudomonadati</taxon>
        <taxon>Nitrospirota</taxon>
        <taxon>Thermodesulfovibrionia</taxon>
        <taxon>Thermodesulfovibrionales</taxon>
        <taxon>Candidatus Magnetobacteriaceae</taxon>
        <taxon>Candidatus Magnetobacterium</taxon>
    </lineage>
</organism>
<dbReference type="EMBL" id="LACI01001123">
    <property type="protein sequence ID" value="KJU85192.1"/>
    <property type="molecule type" value="Genomic_DNA"/>
</dbReference>
<dbReference type="AlphaFoldDB" id="A0A0F3GTL8"/>
<feature type="non-terminal residue" evidence="1">
    <location>
        <position position="1"/>
    </location>
</feature>
<evidence type="ECO:0000313" key="1">
    <source>
        <dbReference type="EMBL" id="KJU85192.1"/>
    </source>
</evidence>